<accession>A0AAJ6BFV4</accession>
<dbReference type="Proteomes" id="UP001220610">
    <property type="component" value="Chromosome"/>
</dbReference>
<evidence type="ECO:0000256" key="1">
    <source>
        <dbReference type="SAM" id="SignalP"/>
    </source>
</evidence>
<keyword evidence="1" id="KW-0732">Signal</keyword>
<reference evidence="2" key="1">
    <citation type="submission" date="2023-03" db="EMBL/GenBank/DDBJ databases">
        <title>Andean soil-derived lignocellulolytic bacterial consortium as a source of novel taxa and putative plastic-active enzymes.</title>
        <authorList>
            <person name="Diaz-Garcia L."/>
            <person name="Chuvochina M."/>
            <person name="Feuerriegel G."/>
            <person name="Bunk B."/>
            <person name="Sproer C."/>
            <person name="Streit W.R."/>
            <person name="Rodriguez L.M."/>
            <person name="Overmann J."/>
            <person name="Jimenez D.J."/>
        </authorList>
    </citation>
    <scope>NUCLEOTIDE SEQUENCE</scope>
    <source>
        <strain evidence="2">MAG 7</strain>
    </source>
</reference>
<feature type="chain" id="PRO_5042504765" description="Lipoprotein" evidence="1">
    <location>
        <begin position="29"/>
        <end position="246"/>
    </location>
</feature>
<evidence type="ECO:0000313" key="2">
    <source>
        <dbReference type="EMBL" id="WEK36065.1"/>
    </source>
</evidence>
<dbReference type="AlphaFoldDB" id="A0AAJ6BFV4"/>
<evidence type="ECO:0008006" key="4">
    <source>
        <dbReference type="Google" id="ProtNLM"/>
    </source>
</evidence>
<protein>
    <recommendedName>
        <fullName evidence="4">Lipoprotein</fullName>
    </recommendedName>
</protein>
<feature type="signal peptide" evidence="1">
    <location>
        <begin position="1"/>
        <end position="28"/>
    </location>
</feature>
<dbReference type="EMBL" id="CP119311">
    <property type="protein sequence ID" value="WEK36065.1"/>
    <property type="molecule type" value="Genomic_DNA"/>
</dbReference>
<evidence type="ECO:0000313" key="3">
    <source>
        <dbReference type="Proteomes" id="UP001220610"/>
    </source>
</evidence>
<proteinExistence type="predicted"/>
<name>A0AAJ6BFV4_9BACT</name>
<sequence length="246" mass="25885">MTIMTTGRLRQYSLVIAATMLMTLTACEKENESSDNSVTEEEAVEVMAQGVSGESGGLSTQVESTAAVAAATPATCGYSSSDTAFGALNVVRGNITYSYEGSMNRQLVCDGGLPQSFSFNYTGENSYTGPRMSSADNTSAGFVITGLSPLTAQYVFNASYVRNGTQQSKVRLQRSIESKLTITSSNITVDKITKKIVSGTVSVVFNGSVVGKAGSGNASYEGSFTFQGNRTGTLVLKNGASYTIQW</sequence>
<organism evidence="2 3">
    <name type="scientific">Candidatus Pseudobacter hemicellulosilyticus</name>
    <dbReference type="NCBI Taxonomy" id="3121375"/>
    <lineage>
        <taxon>Bacteria</taxon>
        <taxon>Pseudomonadati</taxon>
        <taxon>Bacteroidota</taxon>
        <taxon>Chitinophagia</taxon>
        <taxon>Chitinophagales</taxon>
        <taxon>Chitinophagaceae</taxon>
        <taxon>Pseudobacter</taxon>
    </lineage>
</organism>
<gene>
    <name evidence="2" type="ORF">P0Y53_01005</name>
</gene>